<comment type="caution">
    <text evidence="2">The sequence shown here is derived from an EMBL/GenBank/DDBJ whole genome shotgun (WGS) entry which is preliminary data.</text>
</comment>
<evidence type="ECO:0000313" key="2">
    <source>
        <dbReference type="EMBL" id="MPN54724.1"/>
    </source>
</evidence>
<feature type="compositionally biased region" description="Basic and acidic residues" evidence="1">
    <location>
        <begin position="98"/>
        <end position="128"/>
    </location>
</feature>
<dbReference type="AlphaFoldDB" id="A0A645J2L0"/>
<proteinExistence type="predicted"/>
<evidence type="ECO:0000256" key="1">
    <source>
        <dbReference type="SAM" id="MobiDB-lite"/>
    </source>
</evidence>
<feature type="region of interest" description="Disordered" evidence="1">
    <location>
        <begin position="89"/>
        <end position="128"/>
    </location>
</feature>
<sequence length="128" mass="14911">MLEEVANNACRILCSRHAVQHVEQRQEDRHLKQQWQAGRHGVDTLVLVQLHRLLSETLAVVTPLLVDLFDLGLKKLHISRRVDLLHEQRNQCGTNHHRQQDDRQRPGPARIERHSQRGQEPVESHQDA</sequence>
<accession>A0A645J2L0</accession>
<dbReference type="EMBL" id="VSSQ01123244">
    <property type="protein sequence ID" value="MPN54724.1"/>
    <property type="molecule type" value="Genomic_DNA"/>
</dbReference>
<gene>
    <name evidence="2" type="ORF">SDC9_202401</name>
</gene>
<reference evidence="2" key="1">
    <citation type="submission" date="2019-08" db="EMBL/GenBank/DDBJ databases">
        <authorList>
            <person name="Kucharzyk K."/>
            <person name="Murdoch R.W."/>
            <person name="Higgins S."/>
            <person name="Loffler F."/>
        </authorList>
    </citation>
    <scope>NUCLEOTIDE SEQUENCE</scope>
</reference>
<protein>
    <submittedName>
        <fullName evidence="2">Uncharacterized protein</fullName>
    </submittedName>
</protein>
<organism evidence="2">
    <name type="scientific">bioreactor metagenome</name>
    <dbReference type="NCBI Taxonomy" id="1076179"/>
    <lineage>
        <taxon>unclassified sequences</taxon>
        <taxon>metagenomes</taxon>
        <taxon>ecological metagenomes</taxon>
    </lineage>
</organism>
<name>A0A645J2L0_9ZZZZ</name>